<reference evidence="2" key="1">
    <citation type="journal article" date="2019" name="Int. J. Syst. Evol. Microbiol.">
        <title>The Global Catalogue of Microorganisms (GCM) 10K type strain sequencing project: providing services to taxonomists for standard genome sequencing and annotation.</title>
        <authorList>
            <consortium name="The Broad Institute Genomics Platform"/>
            <consortium name="The Broad Institute Genome Sequencing Center for Infectious Disease"/>
            <person name="Wu L."/>
            <person name="Ma J."/>
        </authorList>
    </citation>
    <scope>NUCLEOTIDE SEQUENCE [LARGE SCALE GENOMIC DNA]</scope>
    <source>
        <strain evidence="2">CECT 7649</strain>
    </source>
</reference>
<dbReference type="InterPro" id="IPR021388">
    <property type="entry name" value="DUF3024"/>
</dbReference>
<proteinExistence type="predicted"/>
<sequence length="32" mass="3940">MKWHSYKPHPKVKNLKEFIKVIQEDKHGCFWG</sequence>
<evidence type="ECO:0000313" key="1">
    <source>
        <dbReference type="EMBL" id="MFD0985298.1"/>
    </source>
</evidence>
<comment type="caution">
    <text evidence="1">The sequence shown here is derived from an EMBL/GenBank/DDBJ whole genome shotgun (WGS) entry which is preliminary data.</text>
</comment>
<keyword evidence="2" id="KW-1185">Reference proteome</keyword>
<gene>
    <name evidence="1" type="ORF">ACFQ0S_12525</name>
</gene>
<protein>
    <submittedName>
        <fullName evidence="1">DUF3024 domain-containing protein</fullName>
    </submittedName>
</protein>
<evidence type="ECO:0000313" key="2">
    <source>
        <dbReference type="Proteomes" id="UP001597051"/>
    </source>
</evidence>
<dbReference type="Pfam" id="PF11225">
    <property type="entry name" value="DUF3024"/>
    <property type="match status" value="1"/>
</dbReference>
<organism evidence="1 2">
    <name type="scientific">Flavobacterium myungsuense</name>
    <dbReference type="NCBI Taxonomy" id="651823"/>
    <lineage>
        <taxon>Bacteria</taxon>
        <taxon>Pseudomonadati</taxon>
        <taxon>Bacteroidota</taxon>
        <taxon>Flavobacteriia</taxon>
        <taxon>Flavobacteriales</taxon>
        <taxon>Flavobacteriaceae</taxon>
        <taxon>Flavobacterium</taxon>
    </lineage>
</organism>
<accession>A0ABW3J4F5</accession>
<dbReference type="Proteomes" id="UP001597051">
    <property type="component" value="Unassembled WGS sequence"/>
</dbReference>
<dbReference type="EMBL" id="JBHTIZ010000045">
    <property type="protein sequence ID" value="MFD0985298.1"/>
    <property type="molecule type" value="Genomic_DNA"/>
</dbReference>
<dbReference type="RefSeq" id="WP_379758192.1">
    <property type="nucleotide sequence ID" value="NZ_JBHSYB010000028.1"/>
</dbReference>
<name>A0ABW3J4F5_9FLAO</name>